<gene>
    <name evidence="18" type="ORF">FHL15_002908</name>
</gene>
<dbReference type="InterPro" id="IPR020841">
    <property type="entry name" value="PKS_Beta-ketoAc_synthase_dom"/>
</dbReference>
<dbReference type="InterPro" id="IPR042099">
    <property type="entry name" value="ANL_N_sf"/>
</dbReference>
<dbReference type="GO" id="GO:0004312">
    <property type="term" value="F:fatty acid synthase activity"/>
    <property type="evidence" value="ECO:0007669"/>
    <property type="project" value="TreeGrafter"/>
</dbReference>
<dbReference type="InterPro" id="IPR013120">
    <property type="entry name" value="FAR_NAD-bd"/>
</dbReference>
<dbReference type="InterPro" id="IPR057326">
    <property type="entry name" value="KR_dom"/>
</dbReference>
<dbReference type="InterPro" id="IPR001227">
    <property type="entry name" value="Ac_transferase_dom_sf"/>
</dbReference>
<evidence type="ECO:0000256" key="9">
    <source>
        <dbReference type="ARBA" id="ARBA00023242"/>
    </source>
</evidence>
<dbReference type="Proteomes" id="UP000319160">
    <property type="component" value="Unassembled WGS sequence"/>
</dbReference>
<evidence type="ECO:0000259" key="16">
    <source>
        <dbReference type="PROSITE" id="PS52004"/>
    </source>
</evidence>
<evidence type="ECO:0000256" key="5">
    <source>
        <dbReference type="ARBA" id="ARBA00022679"/>
    </source>
</evidence>
<dbReference type="Gene3D" id="3.30.559.10">
    <property type="entry name" value="Chloramphenicol acetyltransferase-like domain"/>
    <property type="match status" value="1"/>
</dbReference>
<dbReference type="Gene3D" id="3.40.50.720">
    <property type="entry name" value="NAD(P)-binding Rossmann-like Domain"/>
    <property type="match status" value="2"/>
</dbReference>
<dbReference type="CDD" id="cd12148">
    <property type="entry name" value="fungal_TF_MHR"/>
    <property type="match status" value="1"/>
</dbReference>
<dbReference type="SMART" id="SM00826">
    <property type="entry name" value="PKS_DH"/>
    <property type="match status" value="1"/>
</dbReference>
<dbReference type="SMART" id="SM00822">
    <property type="entry name" value="PKS_KR"/>
    <property type="match status" value="1"/>
</dbReference>
<dbReference type="Pfam" id="PF00172">
    <property type="entry name" value="Zn_clus"/>
    <property type="match status" value="1"/>
</dbReference>
<dbReference type="EMBL" id="VFLP01000012">
    <property type="protein sequence ID" value="TRX96184.1"/>
    <property type="molecule type" value="Genomic_DNA"/>
</dbReference>
<dbReference type="CDD" id="cd02440">
    <property type="entry name" value="AdoMet_MTases"/>
    <property type="match status" value="1"/>
</dbReference>
<dbReference type="InterPro" id="IPR018201">
    <property type="entry name" value="Ketoacyl_synth_AS"/>
</dbReference>
<dbReference type="SUPFAM" id="SSF56801">
    <property type="entry name" value="Acetyl-CoA synthetase-like"/>
    <property type="match status" value="1"/>
</dbReference>
<evidence type="ECO:0000256" key="1">
    <source>
        <dbReference type="ARBA" id="ARBA00022450"/>
    </source>
</evidence>
<evidence type="ECO:0000256" key="11">
    <source>
        <dbReference type="ARBA" id="ARBA00029443"/>
    </source>
</evidence>
<keyword evidence="19" id="KW-1185">Reference proteome</keyword>
<dbReference type="Pfam" id="PF00550">
    <property type="entry name" value="PP-binding"/>
    <property type="match status" value="1"/>
</dbReference>
<dbReference type="GO" id="GO:0003677">
    <property type="term" value="F:DNA binding"/>
    <property type="evidence" value="ECO:0007669"/>
    <property type="project" value="InterPro"/>
</dbReference>
<feature type="domain" description="Ketosynthase family 3 (KS3)" evidence="16">
    <location>
        <begin position="629"/>
        <end position="1062"/>
    </location>
</feature>
<dbReference type="InterPro" id="IPR014043">
    <property type="entry name" value="Acyl_transferase_dom"/>
</dbReference>
<sequence>MEDAVSSPATEQGQGSAFVQVQGGSGRRAKPTLSCNLCRRRKLRCDRQQPCQTCSSRGLSLACSYSHNPNAAPQPSHAARPSMQDRLVQLEQLVMNVVQNQSQNHNSTASQSNAPTPLPLPTDPNISALQQNPDEFISTSTAPSTPSDNGSLRVNANESRYVGGAHWTAILDGIADLREDVDRQDPASQSPHLQLLYGCNPTSRNVILATLPPRATADRTISRYFNLLDLAPSPIMWVGLLFSMLCLSVLAEEAANARAGENHDPLINTYRERIVQCLVMGEYTNQGPYVLETLFHYLTIEFSVRKDADKNTWLLLGVIVNLAMGMGYHRDSSHFPGIAPFVGEMRRRTWANIVQGDILISTQMGMPRLIKEWQCDVQEPRNLNDTDFDENTELLPSSRPETEMTTSLHIIARRRVFKAVGAAVDLTAAVVPFPYSEVMKVDRMLETAKATIPSPLRMKPLQLSVTDSPQAIMHRLFISIMFHKGTIILHRKYLNVRQADSEGAPFVYSRNACLEASLSLVDIQQVIDEETQLGGLLYSLWPDHAPATEDRIKSALRRAHDIWSRLSSSSRDARRASETLTLLFNQLDRAASSATPRPPSLDSTSNMDLDSATSSNIMSQLQNIMQTPPEPIAIIGSGCRFPGGSNSPSKLWELLKNPRDLSVKVPSNRFNVDTFYHPEATHHGTTNATKSYFLDEDITQFDAGFFGIQPMESEAIDPQQRLLLETVYDSLCAAGLRMESLRGSSTAVYVGMMCDDWSTMVFKDWESLPTYSATGVARSIVSNRISYFFDWHGPSMTLDTACSSSLVAMHHAIQALRSGESKIAVASGTNLILSPAMYIAETNLRMLSPSGRCSMWDVAADGYARGEGVAAVVLKTLRQALADGDPIECVIRETGVNQDGRTTGLTVPSNLAQAALIRDTYRRAGLDLHNPEDRPQFFHAHGTGTQAGDPQEAEAISSSLFPDGMNTEQKLYVGSIKTVIGHTEGCAGLASLIGTSLAIRNGVVPPNLHFSQLSPKVEPFYGKLHIPTEATSWPIVRPGQVRRASINSFGFGGTNAHAIIEAYEARNPAPSDSGKATLFTPLTFSAASETSLIKMLSDYSAYLDQNPDVKLSDLAWTLQDRRSVFPYRKVVAGTDFKSLAKKLATFVGSSASAHPDLSVRQPKLPGNIRILGVFTGQGAQWPRMGAILLESSAYARQRISELDSALQSLPEEDRPRWTILNELLAGIGDSRISEAALSQPLCTAIQVLLVDILHTVGVTFTAVTGHSSGEIGAAYAAGLLSADDAIRIAYYRGLYAKLAASPNGSKGGMMAVGTSHQNALDFCQQQKYLGRIAVAAVNSSSSVTLSGDLDAIDEAHSEFKDKQIFARKLKVDTAYHSAHMLPCGDLYLKAMKRVLFKSEGRPGPVWFSSVHDGAKMSADTLDESYWVDNMCQPVLFASALAQAASECGQFDLAIEIGPHPALKGPATASLEELGAAVPYTGVIARGQNDVEELATFLGFLWTRLGPDHVKLSAAQSLLSGSADPPAMLTNLPLYPFDHHRSYWSGSRVSNHYKHRKESPNPILGTICSESITTQEVQWRNILRPAETTFLKGHKLQGQTVFPATGYVSMAIEAMKSLAGQDEIRCFKLSDIEINRAISINDDGPGVETIFSISSIERTKYSVTAKFACHSLLHGDQTASLNARGHATIRLAPPVPDYLPVLKTDAFNLVDMNTNNFYASLRRIGYEYSHPFQGLSLIRRKPNYATGLLTDQSDSEWQDNVLVHPGMLDTALQSAFAAWAFPGDTHIWSLHVPTHISSITINPYFTSMALGKQTILRFEAFIRHGTSIEGDIQLYTENGDHSFVQFEAVKLMPFSPASASNDIPMFSSLYYCPSSPDGILAAEGETLTPAEVELYKDIERIAFWYVRHVAETIKQEERSDLLPHFKHYLRWCDRMVGLISRGENHQVSPEALSDTRDFITTILQKYQGRDDVRFVEVVGDHLVEVIRAGTSMLEYMNQDGLLASIYDKGLAAGPNNRWLSRVVGQIATRYPDMHILEIGAGTGGTTDSILPLLGHSFSSYTFTDISSGFFPAAEKRFEDFSSRMIFKTFNMEKLPVEQGFTEGHYDLIIAANVLHVSPDMEGAMANIRQLLKPGGYLIGLEVTNTELMFSGMTVGTLPGWWSAADMGRPWGPALTLDQWSNVLQKTGYSGVDSTTPDISSSLPVSVFITQAVDDRVSLLRNPTAASFQLDARAGVVAIIGGTTLPVYGLVEEIKAHLSPVFAEVMIFETLEQMSEAQETLVQGMTVLNLTDLDRPFMETQSREKFETLKILWGVAGPIVWVTKDARGGQPHSYMMVGVGRTIKTEYPNINFQAFDIDNLGDYSALLISEALIRHYLLNTWADDAANLLWTIEPEVSIQDGHTMLTRLLPNVAKNDRYNSQRRTVFSDTNPTRDTVRLTSAENVWQVQKVSPLQRPIDSTVDCRTVRITHSLLRSLKIGDLGFFRLCVGIDTTTSEAVIALSNSEESPAVIPQQWCIKLASSSSDLGKPQELLVSLASYIFADRITSMVVEGDAILVHEPDAAITSVVKHLARERNVTVHFTSAYPSSNPNIRFIHPESSRSVVQNQLPASLGAMVYFPGGRDSESVQSVLAKCLPKRCDLVPISFLLGNEVQSLANVGLATISQALLQAWKSHTGTVRNDTSSLLSLGDVSSLTGAEEAFAVVDWTAQSIKAKVLPVDSGILFRSDKTYFLVGMAGELGQSLCGWMVARGARHVVLCSRNPKVNPRFVVAMKKFGASVRPISLCHKEIVATMPEIIGVVNGAMILRDSLFDNMTYEQFKTVLKPKVEGTKLLDELFFNTKLDFFITTSSINSVIGFSGQSNYSAANTFMTALMYQRKRRGVTGSTMHIPAVLGVGYAAQEDNFDFEYFTTLGYINISEEDFCTMFAEAILSGQLESHDQPEVAAGVNYIPADLQVKEIHRRDVKFSHFIIKEDQQVTSGTKKAELRVKVQLQQAKNKEDVSAIIREAFILKLKRVLQIAEEEAVNDSVALVEQGVDSLVAVQIRSWFLKEVEVDIPVLKVLGGSSVSDLIAIAVEKTPEALLIISGPDEAKTAAPASTKLLSSLPTANSMVLEHVHKNTTYVSSAVHSFAGTTASLTPSSAVLTPSLSSNSSPVFTPSSTLSDATASSSGSSPDLKPMENDDEQQAILPALIGISKFKATAQMSFGQTRFWFLHQYLKDKTPFNFSVCACMKGSFDTDAFERAVNLVTQRHEAFQTSFFWSDGDAGTPTQGVSYRSAFKLEKRQISSEAEATKELQRLQDHIYDLEHGSAVLMKLLSLSSRVNYFLIGCHHIAFDGQSMHLFISEVDKAYRNQHLEPMLPESQYRAFAAQQRKQQELGLMKADIEYFRDNMGADPKPIELFPFSKVKSRKVMETYKSHKAQMTLDVQTAKNIKHLARKLHCTNFHVYLATLQALVFRLLPDNDRFSVGIADSNRLDSKFIGTFGCLVNLLPITFDRQDASRFADAVKSARDKVYGALQHSQVPFDVLLDTLEISRSGEHTPIFQIFMDYRLGDQQKTIFAKCDTEITWNNAATGYDLQLEVLDTNAGESLIILKLQESLYSQYHTELLLRTYVHFLKQLTGDGVGNVALSKPTVWSQHDIDHALKISKGPSLKPSWPSTVGHRIDQIVKSHPSVTAIKDGHGNILTYSQLADRVNTIARKLTDLGAGEGTVVAVFQEPSADWMCSMLAIFRTGAIYVPLDLKNGINRLVGSIGVARPHIFLVDQSTAEMVPELQLGEEQVVNISDFQIINACPEVPNVAKPASTAVVLFTSGSTGVPKGIVLPHSCLATHAEGVETAWNVGLNVVLQQITLSFDFSLHQIFTALANGGTLVVVPSHKRGDPAAITQLMLDENVSHTLATPTEYSIWFQEGAANLSRCSSWKWALAGGEALPKATVRDFKKLALPSLQLYDFYGPVEATIAITKGEIRYNEVDLEQALPTGHMLPNYSVYILDENRKPVPAGVPGEIVAGGPGVAAGYLGLDELTAEKFIDNPFADAQLQKAKWDHLYRTGDQGYLSEDGALYFEGRIDGDTQIKLRGIRIELGEIETAIIEMASGVISQAVVAVHGEAESKFLVAYVLFSAQKDLVDRDGFLVNLRSNLPIPSYMQPSQFVVLTSMPMNTHGKTDRKALKGIPIPDVHEYQIIDEAADLTENEIIVADRWKKVLPSRAASLRPNTDFFHVGGNSLLLVKLQRFLKGAFGAAPRLIELMNSSTLKDMSKLAEKASSATNADWQSDIAIPASWAASTASLESPSRDNLTIVLTGATGYTGRHLLPRLIKDPRVGKVICLTRNKSSIQQHSEKVRVFACDLSEDNLGLSNDQFRVLAETSDMIIHCAANRSFWDDYDALRRINVLSVKELVRLALPRRVPLHFFTSGVAAPVTTDGYLLSKWASEKLLESAASQLNVPVYLHVTQAAPSDTESTSDKAVVGAFLDCSRRVGARPGYDGLSGHIDLLETHNFLDGLMDAMFDGKDVGAADPKLTRVQYRSAIRADIIRSIVEGLKENAEWLSLPTMDPLLWMGEAKKAGFPYVLAAQYITMSSGPGQVVSRR</sequence>
<dbReference type="InterPro" id="IPR032821">
    <property type="entry name" value="PKS_assoc"/>
</dbReference>
<evidence type="ECO:0000256" key="4">
    <source>
        <dbReference type="ARBA" id="ARBA00022603"/>
    </source>
</evidence>
<evidence type="ECO:0000256" key="7">
    <source>
        <dbReference type="ARBA" id="ARBA00022737"/>
    </source>
</evidence>
<dbReference type="PROSITE" id="PS00463">
    <property type="entry name" value="ZN2_CY6_FUNGAL_1"/>
    <property type="match status" value="1"/>
</dbReference>
<dbReference type="InterPro" id="IPR029063">
    <property type="entry name" value="SAM-dependent_MTases_sf"/>
</dbReference>
<dbReference type="PROSITE" id="PS52004">
    <property type="entry name" value="KS3_2"/>
    <property type="match status" value="1"/>
</dbReference>
<dbReference type="InterPro" id="IPR020806">
    <property type="entry name" value="PKS_PP-bd"/>
</dbReference>
<dbReference type="GO" id="GO:0006351">
    <property type="term" value="P:DNA-templated transcription"/>
    <property type="evidence" value="ECO:0007669"/>
    <property type="project" value="InterPro"/>
</dbReference>
<keyword evidence="2" id="KW-0597">Phosphoprotein</keyword>
<feature type="region of interest" description="Disordered" evidence="13">
    <location>
        <begin position="3147"/>
        <end position="3178"/>
    </location>
</feature>
<dbReference type="InterPro" id="IPR042104">
    <property type="entry name" value="PKS_dehydratase_sf"/>
</dbReference>
<evidence type="ECO:0000259" key="17">
    <source>
        <dbReference type="PROSITE" id="PS52019"/>
    </source>
</evidence>
<dbReference type="InterPro" id="IPR036291">
    <property type="entry name" value="NAD(P)-bd_dom_sf"/>
</dbReference>
<keyword evidence="8" id="KW-0560">Oxidoreductase</keyword>
<feature type="domain" description="Carrier" evidence="15">
    <location>
        <begin position="3001"/>
        <end position="3076"/>
    </location>
</feature>
<dbReference type="InterPro" id="IPR014030">
    <property type="entry name" value="Ketoacyl_synth_N"/>
</dbReference>
<evidence type="ECO:0000256" key="8">
    <source>
        <dbReference type="ARBA" id="ARBA00023002"/>
    </source>
</evidence>
<evidence type="ECO:0000313" key="19">
    <source>
        <dbReference type="Proteomes" id="UP000319160"/>
    </source>
</evidence>
<dbReference type="InterPro" id="IPR014031">
    <property type="entry name" value="Ketoacyl_synth_C"/>
</dbReference>
<accession>A0A553I7M7</accession>
<dbReference type="InterPro" id="IPR007219">
    <property type="entry name" value="XnlR_reg_dom"/>
</dbReference>
<dbReference type="GO" id="GO:0000981">
    <property type="term" value="F:DNA-binding transcription factor activity, RNA polymerase II-specific"/>
    <property type="evidence" value="ECO:0007669"/>
    <property type="project" value="InterPro"/>
</dbReference>
<evidence type="ECO:0008006" key="20">
    <source>
        <dbReference type="Google" id="ProtNLM"/>
    </source>
</evidence>
<feature type="region of interest" description="Disordered" evidence="13">
    <location>
        <begin position="102"/>
        <end position="130"/>
    </location>
</feature>
<keyword evidence="7" id="KW-0677">Repeat</keyword>
<dbReference type="InterPro" id="IPR016036">
    <property type="entry name" value="Malonyl_transacylase_ACP-bd"/>
</dbReference>
<dbReference type="SMART" id="SM00823">
    <property type="entry name" value="PKS_PP"/>
    <property type="match status" value="2"/>
</dbReference>
<dbReference type="Pfam" id="PF21089">
    <property type="entry name" value="PKS_DH_N"/>
    <property type="match status" value="1"/>
</dbReference>
<dbReference type="InterPro" id="IPR013217">
    <property type="entry name" value="Methyltransf_12"/>
</dbReference>
<keyword evidence="3" id="KW-0436">Ligase</keyword>
<feature type="active site" description="Proton acceptor; for dehydratase activity" evidence="12">
    <location>
        <position position="1593"/>
    </location>
</feature>
<reference evidence="19" key="1">
    <citation type="submission" date="2019-06" db="EMBL/GenBank/DDBJ databases">
        <title>Draft genome sequence of the griseofulvin-producing fungus Xylaria cubensis strain G536.</title>
        <authorList>
            <person name="Mead M.E."/>
            <person name="Raja H.A."/>
            <person name="Steenwyk J.L."/>
            <person name="Knowles S.L."/>
            <person name="Oberlies N.H."/>
            <person name="Rokas A."/>
        </authorList>
    </citation>
    <scope>NUCLEOTIDE SEQUENCE [LARGE SCALE GENOMIC DNA]</scope>
    <source>
        <strain evidence="19">G536</strain>
    </source>
</reference>
<evidence type="ECO:0000313" key="18">
    <source>
        <dbReference type="EMBL" id="TRX96184.1"/>
    </source>
</evidence>
<keyword evidence="5" id="KW-0808">Transferase</keyword>
<feature type="domain" description="Zn(2)-C6 fungal-type" evidence="14">
    <location>
        <begin position="34"/>
        <end position="65"/>
    </location>
</feature>
<comment type="caution">
    <text evidence="18">The sequence shown here is derived from an EMBL/GenBank/DDBJ whole genome shotgun (WGS) entry which is preliminary data.</text>
</comment>
<dbReference type="SUPFAM" id="SSF53335">
    <property type="entry name" value="S-adenosyl-L-methionine-dependent methyltransferases"/>
    <property type="match status" value="1"/>
</dbReference>
<evidence type="ECO:0000259" key="15">
    <source>
        <dbReference type="PROSITE" id="PS50075"/>
    </source>
</evidence>
<dbReference type="PROSITE" id="PS00606">
    <property type="entry name" value="KS3_1"/>
    <property type="match status" value="1"/>
</dbReference>
<dbReference type="Pfam" id="PF16197">
    <property type="entry name" value="KAsynt_C_assoc"/>
    <property type="match status" value="1"/>
</dbReference>
<name>A0A553I7M7_9PEZI</name>
<dbReference type="InterPro" id="IPR023213">
    <property type="entry name" value="CAT-like_dom_sf"/>
</dbReference>
<feature type="compositionally biased region" description="Low complexity" evidence="13">
    <location>
        <begin position="3147"/>
        <end position="3174"/>
    </location>
</feature>
<dbReference type="CDD" id="cd19532">
    <property type="entry name" value="C_PKS-NRPS"/>
    <property type="match status" value="1"/>
</dbReference>
<dbReference type="GO" id="GO:0016874">
    <property type="term" value="F:ligase activity"/>
    <property type="evidence" value="ECO:0007669"/>
    <property type="project" value="UniProtKB-KW"/>
</dbReference>
<dbReference type="SUPFAM" id="SSF47336">
    <property type="entry name" value="ACP-like"/>
    <property type="match status" value="2"/>
</dbReference>
<dbReference type="CDD" id="cd00067">
    <property type="entry name" value="GAL4"/>
    <property type="match status" value="1"/>
</dbReference>
<dbReference type="OrthoDB" id="329835at2759"/>
<evidence type="ECO:0000256" key="13">
    <source>
        <dbReference type="SAM" id="MobiDB-lite"/>
    </source>
</evidence>
<dbReference type="GO" id="GO:0031177">
    <property type="term" value="F:phosphopantetheine binding"/>
    <property type="evidence" value="ECO:0007669"/>
    <property type="project" value="InterPro"/>
</dbReference>
<evidence type="ECO:0000259" key="14">
    <source>
        <dbReference type="PROSITE" id="PS50048"/>
    </source>
</evidence>
<dbReference type="Pfam" id="PF08659">
    <property type="entry name" value="KR"/>
    <property type="match status" value="1"/>
</dbReference>
<dbReference type="Pfam" id="PF14765">
    <property type="entry name" value="PS-DH"/>
    <property type="match status" value="1"/>
</dbReference>
<dbReference type="InterPro" id="IPR000873">
    <property type="entry name" value="AMP-dep_synth/lig_dom"/>
</dbReference>
<feature type="region of interest" description="N-terminal hotdog fold" evidence="12">
    <location>
        <begin position="1560"/>
        <end position="1693"/>
    </location>
</feature>
<dbReference type="SUPFAM" id="SSF53901">
    <property type="entry name" value="Thiolase-like"/>
    <property type="match status" value="1"/>
</dbReference>
<dbReference type="InterPro" id="IPR049551">
    <property type="entry name" value="PKS_DH_C"/>
</dbReference>
<feature type="region of interest" description="Disordered" evidence="13">
    <location>
        <begin position="1"/>
        <end position="31"/>
    </location>
</feature>
<dbReference type="SMART" id="SM00066">
    <property type="entry name" value="GAL4"/>
    <property type="match status" value="1"/>
</dbReference>
<keyword evidence="1" id="KW-0596">Phosphopantetheine</keyword>
<comment type="similarity">
    <text evidence="11">In the C-terminal section; belongs to the NRP synthetase family.</text>
</comment>
<dbReference type="FunFam" id="3.40.47.10:FF:000019">
    <property type="entry name" value="Polyketide synthase type I"/>
    <property type="match status" value="1"/>
</dbReference>
<dbReference type="Pfam" id="PF00668">
    <property type="entry name" value="Condensation"/>
    <property type="match status" value="1"/>
</dbReference>
<evidence type="ECO:0000256" key="12">
    <source>
        <dbReference type="PROSITE-ProRule" id="PRU01363"/>
    </source>
</evidence>
<dbReference type="Gene3D" id="3.30.300.30">
    <property type="match status" value="1"/>
</dbReference>
<dbReference type="CDD" id="cd05930">
    <property type="entry name" value="A_NRPS"/>
    <property type="match status" value="1"/>
</dbReference>
<dbReference type="SUPFAM" id="SSF57701">
    <property type="entry name" value="Zn2/Cys6 DNA-binding domain"/>
    <property type="match status" value="1"/>
</dbReference>
<dbReference type="Gene3D" id="1.10.1200.10">
    <property type="entry name" value="ACP-like"/>
    <property type="match status" value="2"/>
</dbReference>
<dbReference type="Gene3D" id="4.10.240.10">
    <property type="entry name" value="Zn(2)-C6 fungal-type DNA-binding domain"/>
    <property type="match status" value="1"/>
</dbReference>
<dbReference type="Gene3D" id="3.40.366.10">
    <property type="entry name" value="Malonyl-Coenzyme A Acyl Carrier Protein, domain 2"/>
    <property type="match status" value="1"/>
</dbReference>
<dbReference type="InterPro" id="IPR016035">
    <property type="entry name" value="Acyl_Trfase/lysoPLipase"/>
</dbReference>
<dbReference type="InterPro" id="IPR001138">
    <property type="entry name" value="Zn2Cys6_DnaBD"/>
</dbReference>
<dbReference type="PANTHER" id="PTHR43775">
    <property type="entry name" value="FATTY ACID SYNTHASE"/>
    <property type="match status" value="1"/>
</dbReference>
<dbReference type="InterPro" id="IPR020807">
    <property type="entry name" value="PKS_DH"/>
</dbReference>
<feature type="active site" description="Proton donor; for dehydratase activity" evidence="12">
    <location>
        <position position="1768"/>
    </location>
</feature>
<dbReference type="SMART" id="SM00906">
    <property type="entry name" value="Fungal_trans"/>
    <property type="match status" value="1"/>
</dbReference>
<dbReference type="GO" id="GO:0016491">
    <property type="term" value="F:oxidoreductase activity"/>
    <property type="evidence" value="ECO:0007669"/>
    <property type="project" value="UniProtKB-KW"/>
</dbReference>
<dbReference type="InterPro" id="IPR049900">
    <property type="entry name" value="PKS_mFAS_DH"/>
</dbReference>
<dbReference type="PROSITE" id="PS50048">
    <property type="entry name" value="ZN2_CY6_FUNGAL_2"/>
    <property type="match status" value="1"/>
</dbReference>
<dbReference type="InterPro" id="IPR010071">
    <property type="entry name" value="AA_adenyl_dom"/>
</dbReference>
<evidence type="ECO:0000256" key="6">
    <source>
        <dbReference type="ARBA" id="ARBA00022723"/>
    </source>
</evidence>
<dbReference type="CDD" id="cd00833">
    <property type="entry name" value="PKS"/>
    <property type="match status" value="1"/>
</dbReference>
<feature type="region of interest" description="C-terminal hotdog fold" evidence="12">
    <location>
        <begin position="1708"/>
        <end position="1859"/>
    </location>
</feature>
<dbReference type="InterPro" id="IPR009081">
    <property type="entry name" value="PP-bd_ACP"/>
</dbReference>
<feature type="domain" description="PKS/mFAS DH" evidence="17">
    <location>
        <begin position="1560"/>
        <end position="1859"/>
    </location>
</feature>
<proteinExistence type="inferred from homology"/>
<dbReference type="InterPro" id="IPR050091">
    <property type="entry name" value="PKS_NRPS_Biosynth_Enz"/>
</dbReference>
<keyword evidence="6" id="KW-0479">Metal-binding</keyword>
<dbReference type="InterPro" id="IPR020845">
    <property type="entry name" value="AMP-binding_CS"/>
</dbReference>
<dbReference type="PROSITE" id="PS50075">
    <property type="entry name" value="CARRIER"/>
    <property type="match status" value="2"/>
</dbReference>
<dbReference type="GO" id="GO:0006633">
    <property type="term" value="P:fatty acid biosynthetic process"/>
    <property type="evidence" value="ECO:0007669"/>
    <property type="project" value="InterPro"/>
</dbReference>
<dbReference type="Gene3D" id="3.40.50.12780">
    <property type="entry name" value="N-terminal domain of ligase-like"/>
    <property type="match status" value="1"/>
</dbReference>
<dbReference type="Gene3D" id="3.30.559.30">
    <property type="entry name" value="Nonribosomal peptide synthetase, condensation domain"/>
    <property type="match status" value="1"/>
</dbReference>
<protein>
    <recommendedName>
        <fullName evidence="20">Zn(2)-C6 fungal-type domain-containing protein</fullName>
    </recommendedName>
</protein>
<dbReference type="InterPro" id="IPR013968">
    <property type="entry name" value="PKS_KR"/>
</dbReference>
<dbReference type="SUPFAM" id="SSF51735">
    <property type="entry name" value="NAD(P)-binding Rossmann-fold domains"/>
    <property type="match status" value="2"/>
</dbReference>
<dbReference type="Gene3D" id="3.40.50.150">
    <property type="entry name" value="Vaccinia Virus protein VP39"/>
    <property type="match status" value="1"/>
</dbReference>
<keyword evidence="9" id="KW-0539">Nucleus</keyword>
<dbReference type="PROSITE" id="PS00455">
    <property type="entry name" value="AMP_BINDING"/>
    <property type="match status" value="1"/>
</dbReference>
<dbReference type="InterPro" id="IPR045851">
    <property type="entry name" value="AMP-bd_C_sf"/>
</dbReference>
<dbReference type="InterPro" id="IPR036736">
    <property type="entry name" value="ACP-like_sf"/>
</dbReference>
<evidence type="ECO:0000256" key="10">
    <source>
        <dbReference type="ARBA" id="ARBA00023268"/>
    </source>
</evidence>
<keyword evidence="10" id="KW-0511">Multifunctional enzyme</keyword>
<dbReference type="Pfam" id="PF23297">
    <property type="entry name" value="ACP_SdgA_C"/>
    <property type="match status" value="1"/>
</dbReference>
<dbReference type="GO" id="GO:0009403">
    <property type="term" value="P:toxin biosynthetic process"/>
    <property type="evidence" value="ECO:0007669"/>
    <property type="project" value="UniProtKB-ARBA"/>
</dbReference>
<dbReference type="InterPro" id="IPR036864">
    <property type="entry name" value="Zn2-C6_fun-type_DNA-bd_sf"/>
</dbReference>
<dbReference type="Pfam" id="PF00109">
    <property type="entry name" value="ketoacyl-synt"/>
    <property type="match status" value="1"/>
</dbReference>
<dbReference type="SMART" id="SM00827">
    <property type="entry name" value="PKS_AT"/>
    <property type="match status" value="1"/>
</dbReference>
<feature type="compositionally biased region" description="Polar residues" evidence="13">
    <location>
        <begin position="7"/>
        <end position="19"/>
    </location>
</feature>
<dbReference type="InterPro" id="IPR049552">
    <property type="entry name" value="PKS_DH_N"/>
</dbReference>
<feature type="domain" description="Carrier" evidence="15">
    <location>
        <begin position="4186"/>
        <end position="4263"/>
    </location>
</feature>
<dbReference type="Gene3D" id="3.10.129.110">
    <property type="entry name" value="Polyketide synthase dehydratase"/>
    <property type="match status" value="1"/>
</dbReference>
<dbReference type="SUPFAM" id="SSF52151">
    <property type="entry name" value="FabD/lysophospholipase-like"/>
    <property type="match status" value="1"/>
</dbReference>
<dbReference type="Pfam" id="PF02801">
    <property type="entry name" value="Ketoacyl-synt_C"/>
    <property type="match status" value="1"/>
</dbReference>
<organism evidence="18 19">
    <name type="scientific">Xylaria flabelliformis</name>
    <dbReference type="NCBI Taxonomy" id="2512241"/>
    <lineage>
        <taxon>Eukaryota</taxon>
        <taxon>Fungi</taxon>
        <taxon>Dikarya</taxon>
        <taxon>Ascomycota</taxon>
        <taxon>Pezizomycotina</taxon>
        <taxon>Sordariomycetes</taxon>
        <taxon>Xylariomycetidae</taxon>
        <taxon>Xylariales</taxon>
        <taxon>Xylariaceae</taxon>
        <taxon>Xylaria</taxon>
    </lineage>
</organism>
<dbReference type="GO" id="GO:0008168">
    <property type="term" value="F:methyltransferase activity"/>
    <property type="evidence" value="ECO:0007669"/>
    <property type="project" value="UniProtKB-KW"/>
</dbReference>
<dbReference type="Pfam" id="PF04082">
    <property type="entry name" value="Fungal_trans"/>
    <property type="match status" value="1"/>
</dbReference>
<dbReference type="Pfam" id="PF00501">
    <property type="entry name" value="AMP-binding"/>
    <property type="match status" value="1"/>
</dbReference>
<dbReference type="Gene3D" id="3.40.47.10">
    <property type="match status" value="1"/>
</dbReference>
<dbReference type="PROSITE" id="PS52019">
    <property type="entry name" value="PKS_MFAS_DH"/>
    <property type="match status" value="1"/>
</dbReference>
<dbReference type="Pfam" id="PF08242">
    <property type="entry name" value="Methyltransf_12"/>
    <property type="match status" value="1"/>
</dbReference>
<evidence type="ECO:0000256" key="2">
    <source>
        <dbReference type="ARBA" id="ARBA00022553"/>
    </source>
</evidence>
<dbReference type="Pfam" id="PF07993">
    <property type="entry name" value="NAD_binding_4"/>
    <property type="match status" value="1"/>
</dbReference>
<evidence type="ECO:0000256" key="3">
    <source>
        <dbReference type="ARBA" id="ARBA00022598"/>
    </source>
</evidence>
<feature type="region of interest" description="Disordered" evidence="13">
    <location>
        <begin position="590"/>
        <end position="611"/>
    </location>
</feature>
<dbReference type="GO" id="GO:0032259">
    <property type="term" value="P:methylation"/>
    <property type="evidence" value="ECO:0007669"/>
    <property type="project" value="UniProtKB-KW"/>
</dbReference>
<dbReference type="SMART" id="SM00825">
    <property type="entry name" value="PKS_KS"/>
    <property type="match status" value="1"/>
</dbReference>
<dbReference type="InterPro" id="IPR016039">
    <property type="entry name" value="Thiolase-like"/>
</dbReference>
<dbReference type="SUPFAM" id="SSF55048">
    <property type="entry name" value="Probable ACP-binding domain of malonyl-CoA ACP transacylase"/>
    <property type="match status" value="1"/>
</dbReference>
<feature type="compositionally biased region" description="Polar residues" evidence="13">
    <location>
        <begin position="601"/>
        <end position="611"/>
    </location>
</feature>
<dbReference type="GO" id="GO:0008270">
    <property type="term" value="F:zinc ion binding"/>
    <property type="evidence" value="ECO:0007669"/>
    <property type="project" value="InterPro"/>
</dbReference>
<dbReference type="PANTHER" id="PTHR43775:SF20">
    <property type="entry name" value="HYBRID PKS-NRPS SYNTHETASE APDA"/>
    <property type="match status" value="1"/>
</dbReference>
<dbReference type="STRING" id="2512241.A0A553I7M7"/>
<dbReference type="InterPro" id="IPR001242">
    <property type="entry name" value="Condensation_dom"/>
</dbReference>
<dbReference type="Pfam" id="PF00698">
    <property type="entry name" value="Acyl_transf_1"/>
    <property type="match status" value="1"/>
</dbReference>
<keyword evidence="4" id="KW-0489">Methyltransferase</keyword>
<dbReference type="GO" id="GO:0004315">
    <property type="term" value="F:3-oxoacyl-[acyl-carrier-protein] synthase activity"/>
    <property type="evidence" value="ECO:0007669"/>
    <property type="project" value="InterPro"/>
</dbReference>
<dbReference type="SUPFAM" id="SSF52777">
    <property type="entry name" value="CoA-dependent acyltransferases"/>
    <property type="match status" value="2"/>
</dbReference>
<dbReference type="NCBIfam" id="TIGR01733">
    <property type="entry name" value="AA-adenyl-dom"/>
    <property type="match status" value="1"/>
</dbReference>